<proteinExistence type="predicted"/>
<sequence>MLRLLIWVVSRNKFITHIEPWRDMITSIIFSRRCLNSGSYASHASSSIKLGLVWESTRLRRNRPGPGLPTASRMFVHDGSKSA</sequence>
<evidence type="ECO:0000313" key="2">
    <source>
        <dbReference type="Proteomes" id="UP000654918"/>
    </source>
</evidence>
<keyword evidence="2" id="KW-1185">Reference proteome</keyword>
<reference evidence="1" key="1">
    <citation type="journal article" date="2020" name="Phytopathology">
        <title>Genome Sequence Resources of Colletotrichum truncatum, C. plurivorum, C. musicola, and C. sojae: Four Species Pathogenic to Soybean (Glycine max).</title>
        <authorList>
            <person name="Rogerio F."/>
            <person name="Boufleur T.R."/>
            <person name="Ciampi-Guillardi M."/>
            <person name="Sukno S.A."/>
            <person name="Thon M.R."/>
            <person name="Massola Junior N.S."/>
            <person name="Baroncelli R."/>
        </authorList>
    </citation>
    <scope>NUCLEOTIDE SEQUENCE</scope>
    <source>
        <strain evidence="1">LFN00145</strain>
    </source>
</reference>
<evidence type="ECO:0000313" key="1">
    <source>
        <dbReference type="EMBL" id="KAF6819275.1"/>
    </source>
</evidence>
<name>A0A8H6N4M5_9PEZI</name>
<comment type="caution">
    <text evidence="1">The sequence shown here is derived from an EMBL/GenBank/DDBJ whole genome shotgun (WGS) entry which is preliminary data.</text>
</comment>
<dbReference type="Proteomes" id="UP000654918">
    <property type="component" value="Unassembled WGS sequence"/>
</dbReference>
<gene>
    <name evidence="1" type="ORF">CPLU01_13078</name>
</gene>
<accession>A0A8H6N4M5</accession>
<dbReference type="EMBL" id="WIGO01000288">
    <property type="protein sequence ID" value="KAF6819275.1"/>
    <property type="molecule type" value="Genomic_DNA"/>
</dbReference>
<protein>
    <submittedName>
        <fullName evidence="1">Uncharacterized protein</fullName>
    </submittedName>
</protein>
<organism evidence="1 2">
    <name type="scientific">Colletotrichum plurivorum</name>
    <dbReference type="NCBI Taxonomy" id="2175906"/>
    <lineage>
        <taxon>Eukaryota</taxon>
        <taxon>Fungi</taxon>
        <taxon>Dikarya</taxon>
        <taxon>Ascomycota</taxon>
        <taxon>Pezizomycotina</taxon>
        <taxon>Sordariomycetes</taxon>
        <taxon>Hypocreomycetidae</taxon>
        <taxon>Glomerellales</taxon>
        <taxon>Glomerellaceae</taxon>
        <taxon>Colletotrichum</taxon>
        <taxon>Colletotrichum orchidearum species complex</taxon>
    </lineage>
</organism>
<dbReference type="AlphaFoldDB" id="A0A8H6N4M5"/>